<dbReference type="GO" id="GO:0016829">
    <property type="term" value="F:lyase activity"/>
    <property type="evidence" value="ECO:0007669"/>
    <property type="project" value="UniProtKB-KW"/>
</dbReference>
<dbReference type="NCBIfam" id="TIGR03292">
    <property type="entry name" value="PhnH_redo"/>
    <property type="match status" value="1"/>
</dbReference>
<proteinExistence type="predicted"/>
<sequence length="189" mass="19956">MRDDTLSGGFADPPVDAAHAFRAALSALARPGRIETLTGAQAPEPVSPAAAALLLTLCDAETPLFLAPLHDTPALRDWIAFHIGAPITPPHAAQFALGRWSDLPPLQGFPIGTADYPDRSTTLIIELDRLTAQGARLTGPGIETEAHLSLPDIAPFRANRALFPLGLDFYFTCGTSLAGLPRSTNVEDA</sequence>
<reference evidence="1 2" key="1">
    <citation type="submission" date="2019-07" db="EMBL/GenBank/DDBJ databases">
        <title>Aquicoccus porphyridii gen. nov., sp. nov., isolated from a small marine red alga, Porphyridium marinum.</title>
        <authorList>
            <person name="Liu L."/>
        </authorList>
    </citation>
    <scope>NUCLEOTIDE SEQUENCE [LARGE SCALE GENOMIC DNA]</scope>
    <source>
        <strain evidence="1 2">L1 8-17</strain>
    </source>
</reference>
<dbReference type="Proteomes" id="UP000325291">
    <property type="component" value="Unassembled WGS sequence"/>
</dbReference>
<organism evidence="1 2">
    <name type="scientific">Aquicoccus porphyridii</name>
    <dbReference type="NCBI Taxonomy" id="1852029"/>
    <lineage>
        <taxon>Bacteria</taxon>
        <taxon>Pseudomonadati</taxon>
        <taxon>Pseudomonadota</taxon>
        <taxon>Alphaproteobacteria</taxon>
        <taxon>Rhodobacterales</taxon>
        <taxon>Paracoccaceae</taxon>
        <taxon>Aquicoccus</taxon>
    </lineage>
</organism>
<accession>A0A5A9Z6V1</accession>
<keyword evidence="2" id="KW-1185">Reference proteome</keyword>
<dbReference type="Pfam" id="PF05845">
    <property type="entry name" value="PhnH"/>
    <property type="match status" value="1"/>
</dbReference>
<dbReference type="EMBL" id="VINQ01000011">
    <property type="protein sequence ID" value="KAA0912913.1"/>
    <property type="molecule type" value="Genomic_DNA"/>
</dbReference>
<dbReference type="RefSeq" id="WP_111364575.1">
    <property type="nucleotide sequence ID" value="NZ_VINQ01000011.1"/>
</dbReference>
<dbReference type="InterPro" id="IPR008772">
    <property type="entry name" value="Phosphonate_metab_PhnH"/>
</dbReference>
<protein>
    <submittedName>
        <fullName evidence="1">Phosphonate C-P lyase system protein PhnH</fullName>
    </submittedName>
</protein>
<dbReference type="GO" id="GO:0019634">
    <property type="term" value="P:organic phosphonate metabolic process"/>
    <property type="evidence" value="ECO:0007669"/>
    <property type="project" value="InterPro"/>
</dbReference>
<dbReference type="InterPro" id="IPR038058">
    <property type="entry name" value="PhnH-like_sp"/>
</dbReference>
<keyword evidence="1" id="KW-0456">Lyase</keyword>
<dbReference type="SUPFAM" id="SSF159709">
    <property type="entry name" value="PhnH-like"/>
    <property type="match status" value="1"/>
</dbReference>
<comment type="caution">
    <text evidence="1">The sequence shown here is derived from an EMBL/GenBank/DDBJ whole genome shotgun (WGS) entry which is preliminary data.</text>
</comment>
<evidence type="ECO:0000313" key="1">
    <source>
        <dbReference type="EMBL" id="KAA0912913.1"/>
    </source>
</evidence>
<gene>
    <name evidence="1" type="primary">phnH</name>
    <name evidence="1" type="ORF">FLO80_13875</name>
</gene>
<dbReference type="AlphaFoldDB" id="A0A5A9Z6V1"/>
<dbReference type="Gene3D" id="3.40.50.11310">
    <property type="entry name" value="Bacterial phosphonate metabolism protein PhnH"/>
    <property type="match status" value="1"/>
</dbReference>
<name>A0A5A9Z6V1_9RHOB</name>
<evidence type="ECO:0000313" key="2">
    <source>
        <dbReference type="Proteomes" id="UP000325291"/>
    </source>
</evidence>
<dbReference type="PIRSF" id="PIRSF020680">
    <property type="entry name" value="PhnH"/>
    <property type="match status" value="1"/>
</dbReference>